<dbReference type="SUPFAM" id="SSF52402">
    <property type="entry name" value="Adenine nucleotide alpha hydrolases-like"/>
    <property type="match status" value="1"/>
</dbReference>
<evidence type="ECO:0000256" key="6">
    <source>
        <dbReference type="ARBA" id="ARBA00048741"/>
    </source>
</evidence>
<dbReference type="InterPro" id="IPR029055">
    <property type="entry name" value="Ntn_hydrolases_N"/>
</dbReference>
<dbReference type="PANTHER" id="PTHR43284:SF1">
    <property type="entry name" value="ASPARAGINE SYNTHETASE"/>
    <property type="match status" value="1"/>
</dbReference>
<keyword evidence="5" id="KW-0067">ATP-binding</keyword>
<comment type="similarity">
    <text evidence="2">Belongs to the asparagine synthetase family.</text>
</comment>
<dbReference type="OrthoDB" id="9763290at2"/>
<dbReference type="EMBL" id="CP021425">
    <property type="protein sequence ID" value="ARU57706.1"/>
    <property type="molecule type" value="Genomic_DNA"/>
</dbReference>
<gene>
    <name evidence="8" type="ORF">OLMES_3685</name>
</gene>
<dbReference type="InterPro" id="IPR001962">
    <property type="entry name" value="Asn_synthase"/>
</dbReference>
<protein>
    <recommendedName>
        <fullName evidence="3">asparagine synthase (glutamine-hydrolyzing)</fullName>
        <ecNumber evidence="3">6.3.5.4</ecNumber>
    </recommendedName>
</protein>
<dbReference type="Pfam" id="PF00733">
    <property type="entry name" value="Asn_synthase"/>
    <property type="match status" value="1"/>
</dbReference>
<evidence type="ECO:0000256" key="4">
    <source>
        <dbReference type="ARBA" id="ARBA00022741"/>
    </source>
</evidence>
<evidence type="ECO:0000256" key="1">
    <source>
        <dbReference type="ARBA" id="ARBA00005187"/>
    </source>
</evidence>
<dbReference type="GO" id="GO:0005524">
    <property type="term" value="F:ATP binding"/>
    <property type="evidence" value="ECO:0007669"/>
    <property type="project" value="UniProtKB-KW"/>
</dbReference>
<dbReference type="KEGG" id="ome:OLMES_3685"/>
<dbReference type="PANTHER" id="PTHR43284">
    <property type="entry name" value="ASPARAGINE SYNTHETASE (GLUTAMINE-HYDROLYZING)"/>
    <property type="match status" value="1"/>
</dbReference>
<dbReference type="SUPFAM" id="SSF56235">
    <property type="entry name" value="N-terminal nucleophile aminohydrolases (Ntn hydrolases)"/>
    <property type="match status" value="1"/>
</dbReference>
<comment type="pathway">
    <text evidence="1">Amino-acid biosynthesis; L-asparagine biosynthesis; L-asparagine from L-aspartate (L-Gln route): step 1/1.</text>
</comment>
<evidence type="ECO:0000256" key="2">
    <source>
        <dbReference type="ARBA" id="ARBA00005752"/>
    </source>
</evidence>
<dbReference type="InterPro" id="IPR014729">
    <property type="entry name" value="Rossmann-like_a/b/a_fold"/>
</dbReference>
<dbReference type="Gene3D" id="3.40.50.620">
    <property type="entry name" value="HUPs"/>
    <property type="match status" value="2"/>
</dbReference>
<dbReference type="PROSITE" id="PS51278">
    <property type="entry name" value="GATASE_TYPE_2"/>
    <property type="match status" value="1"/>
</dbReference>
<proteinExistence type="inferred from homology"/>
<dbReference type="PIRSF" id="PIRSF001589">
    <property type="entry name" value="Asn_synthetase_glu-h"/>
    <property type="match status" value="1"/>
</dbReference>
<dbReference type="InterPro" id="IPR006426">
    <property type="entry name" value="Asn_synth_AEB"/>
</dbReference>
<keyword evidence="4" id="KW-0547">Nucleotide-binding</keyword>
<accession>A0A1Y0ID56</accession>
<dbReference type="InterPro" id="IPR051786">
    <property type="entry name" value="ASN_synthetase/amidase"/>
</dbReference>
<evidence type="ECO:0000256" key="5">
    <source>
        <dbReference type="ARBA" id="ARBA00022840"/>
    </source>
</evidence>
<dbReference type="Pfam" id="PF13537">
    <property type="entry name" value="GATase_7"/>
    <property type="match status" value="1"/>
</dbReference>
<evidence type="ECO:0000313" key="8">
    <source>
        <dbReference type="EMBL" id="ARU57706.1"/>
    </source>
</evidence>
<keyword evidence="9" id="KW-1185">Reference proteome</keyword>
<comment type="catalytic activity">
    <reaction evidence="6">
        <text>L-aspartate + L-glutamine + ATP + H2O = L-asparagine + L-glutamate + AMP + diphosphate + H(+)</text>
        <dbReference type="Rhea" id="RHEA:12228"/>
        <dbReference type="ChEBI" id="CHEBI:15377"/>
        <dbReference type="ChEBI" id="CHEBI:15378"/>
        <dbReference type="ChEBI" id="CHEBI:29985"/>
        <dbReference type="ChEBI" id="CHEBI:29991"/>
        <dbReference type="ChEBI" id="CHEBI:30616"/>
        <dbReference type="ChEBI" id="CHEBI:33019"/>
        <dbReference type="ChEBI" id="CHEBI:58048"/>
        <dbReference type="ChEBI" id="CHEBI:58359"/>
        <dbReference type="ChEBI" id="CHEBI:456215"/>
        <dbReference type="EC" id="6.3.5.4"/>
    </reaction>
</comment>
<feature type="domain" description="Glutamine amidotransferase type-2" evidence="7">
    <location>
        <begin position="1"/>
        <end position="210"/>
    </location>
</feature>
<dbReference type="AlphaFoldDB" id="A0A1Y0ID56"/>
<reference evidence="8 9" key="1">
    <citation type="submission" date="2017-05" db="EMBL/GenBank/DDBJ databases">
        <title>Genomic insights into alkan degradation activity of Oleiphilus messinensis.</title>
        <authorList>
            <person name="Kozyavkin S.A."/>
            <person name="Slesarev A.I."/>
            <person name="Golyshin P.N."/>
            <person name="Korzhenkov A."/>
            <person name="Golyshina O.N."/>
            <person name="Toshchakov S.V."/>
        </authorList>
    </citation>
    <scope>NUCLEOTIDE SEQUENCE [LARGE SCALE GENOMIC DNA]</scope>
    <source>
        <strain evidence="8 9">ME102</strain>
    </source>
</reference>
<dbReference type="EC" id="6.3.5.4" evidence="3"/>
<name>A0A1Y0ID56_9GAMM</name>
<dbReference type="Gene3D" id="3.60.20.10">
    <property type="entry name" value="Glutamine Phosphoribosylpyrophosphate, subunit 1, domain 1"/>
    <property type="match status" value="1"/>
</dbReference>
<dbReference type="InterPro" id="IPR017932">
    <property type="entry name" value="GATase_2_dom"/>
</dbReference>
<dbReference type="GO" id="GO:0004066">
    <property type="term" value="F:asparagine synthase (glutamine-hydrolyzing) activity"/>
    <property type="evidence" value="ECO:0007669"/>
    <property type="project" value="UniProtKB-EC"/>
</dbReference>
<dbReference type="Proteomes" id="UP000196027">
    <property type="component" value="Chromosome"/>
</dbReference>
<evidence type="ECO:0000313" key="9">
    <source>
        <dbReference type="Proteomes" id="UP000196027"/>
    </source>
</evidence>
<organism evidence="8 9">
    <name type="scientific">Oleiphilus messinensis</name>
    <dbReference type="NCBI Taxonomy" id="141451"/>
    <lineage>
        <taxon>Bacteria</taxon>
        <taxon>Pseudomonadati</taxon>
        <taxon>Pseudomonadota</taxon>
        <taxon>Gammaproteobacteria</taxon>
        <taxon>Oceanospirillales</taxon>
        <taxon>Oleiphilaceae</taxon>
        <taxon>Oleiphilus</taxon>
    </lineage>
</organism>
<evidence type="ECO:0000259" key="7">
    <source>
        <dbReference type="PROSITE" id="PS51278"/>
    </source>
</evidence>
<sequence>MFFATFQSGESSPLCIKDNKSILKSISGKGEVVEQTWSDRQLHILQAVPAWKATSVPKLPMNDAQESVIVVLWGRIDNREELSQLLNRQYHKTEFHDELLIRLAYKKWGEASWKRLIGEFAFVLYDRDERKLFAIRDPIGNRPLFYRFISGELTISSSVSPFFHTKQHPGDPEPEWMARYLIDISADHQRTPWKSIYKLPPGHALCTTNETLNINRFHDFTALSSENDYAFDDWVQAYGRLLEEAVRCRLPASGLIGCESSGGLDSSTILGMTAAIKADTTDDIHAFGLSTMKQDPQFILETSHYHGIVNNHILIPKYRANQDETLNLAFRASGYPMEVGYWQHCESFCRICNQLNIRLLLSGFGGDEVVTSTGEERILELMQNGQWWQLVYCLDNNPIKGVLRAFKIGLHNNWGKKWQNPVVKTVAMKKDASQYLILNADVAKKWDLRSDYLHSNDFAVHPQSINNRSVAHLTAPYLSTRLENCALIAAYYGIEYSCPLIDQRLLEFYLATPSSEKWHRGINRFLHRRAVEKLLPLEVQWKKDKSMGPVFNASQKRELRLEACVNKATLLLDSLHPGLAELIDSHLLREQVRAVQQGIRNRVLCYRFVRNIRNLDTLNTWLQAYYS</sequence>
<dbReference type="RefSeq" id="WP_087462573.1">
    <property type="nucleotide sequence ID" value="NZ_CP021425.1"/>
</dbReference>
<evidence type="ECO:0000256" key="3">
    <source>
        <dbReference type="ARBA" id="ARBA00012737"/>
    </source>
</evidence>
<dbReference type="GO" id="GO:0006529">
    <property type="term" value="P:asparagine biosynthetic process"/>
    <property type="evidence" value="ECO:0007669"/>
    <property type="project" value="InterPro"/>
</dbReference>